<dbReference type="Proteomes" id="UP000001593">
    <property type="component" value="Unassembled WGS sequence"/>
</dbReference>
<dbReference type="Pfam" id="PF15870">
    <property type="entry name" value="EloA-BP1"/>
    <property type="match status" value="1"/>
</dbReference>
<gene>
    <name evidence="2" type="ORF">NEMVEDRAFT_v1g29667</name>
</gene>
<dbReference type="STRING" id="45351.A7S139"/>
<keyword evidence="3" id="KW-1185">Reference proteome</keyword>
<evidence type="ECO:0000313" key="3">
    <source>
        <dbReference type="Proteomes" id="UP000001593"/>
    </source>
</evidence>
<dbReference type="eggNOG" id="KOG2248">
    <property type="taxonomic scope" value="Eukaryota"/>
</dbReference>
<dbReference type="PhylomeDB" id="A7S139"/>
<dbReference type="OMA" id="KEERDCY"/>
<dbReference type="AlphaFoldDB" id="A7S139"/>
<protein>
    <recommendedName>
        <fullName evidence="1">RNA exonuclease 1 homolog-like domain-containing protein</fullName>
    </recommendedName>
</protein>
<dbReference type="EMBL" id="DS469563">
    <property type="protein sequence ID" value="EDO42527.1"/>
    <property type="molecule type" value="Genomic_DNA"/>
</dbReference>
<evidence type="ECO:0000313" key="2">
    <source>
        <dbReference type="EMBL" id="EDO42527.1"/>
    </source>
</evidence>
<feature type="non-terminal residue" evidence="2">
    <location>
        <position position="65"/>
    </location>
</feature>
<evidence type="ECO:0000259" key="1">
    <source>
        <dbReference type="Pfam" id="PF15870"/>
    </source>
</evidence>
<dbReference type="InterPro" id="IPR031736">
    <property type="entry name" value="REXO1-like_dom"/>
</dbReference>
<dbReference type="HOGENOM" id="CLU_2856352_0_0_1"/>
<accession>A7S139</accession>
<reference evidence="2 3" key="1">
    <citation type="journal article" date="2007" name="Science">
        <title>Sea anemone genome reveals ancestral eumetazoan gene repertoire and genomic organization.</title>
        <authorList>
            <person name="Putnam N.H."/>
            <person name="Srivastava M."/>
            <person name="Hellsten U."/>
            <person name="Dirks B."/>
            <person name="Chapman J."/>
            <person name="Salamov A."/>
            <person name="Terry A."/>
            <person name="Shapiro H."/>
            <person name="Lindquist E."/>
            <person name="Kapitonov V.V."/>
            <person name="Jurka J."/>
            <person name="Genikhovich G."/>
            <person name="Grigoriev I.V."/>
            <person name="Lucas S.M."/>
            <person name="Steele R.E."/>
            <person name="Finnerty J.R."/>
            <person name="Technau U."/>
            <person name="Martindale M.Q."/>
            <person name="Rokhsar D.S."/>
        </authorList>
    </citation>
    <scope>NUCLEOTIDE SEQUENCE [LARGE SCALE GENOMIC DNA]</scope>
    <source>
        <strain evidence="3">CH2 X CH6</strain>
    </source>
</reference>
<proteinExistence type="predicted"/>
<feature type="domain" description="RNA exonuclease 1 homolog-like" evidence="1">
    <location>
        <begin position="1"/>
        <end position="65"/>
    </location>
</feature>
<sequence length="65" mass="7935">EYGAKVPQNIRQRYLDKIIDEHLRLCRIEKVAYEKALEEESQIYNRATRRHMYINLCINSIKKLR</sequence>
<organism evidence="2 3">
    <name type="scientific">Nematostella vectensis</name>
    <name type="common">Starlet sea anemone</name>
    <dbReference type="NCBI Taxonomy" id="45351"/>
    <lineage>
        <taxon>Eukaryota</taxon>
        <taxon>Metazoa</taxon>
        <taxon>Cnidaria</taxon>
        <taxon>Anthozoa</taxon>
        <taxon>Hexacorallia</taxon>
        <taxon>Actiniaria</taxon>
        <taxon>Edwardsiidae</taxon>
        <taxon>Nematostella</taxon>
    </lineage>
</organism>
<name>A7S139_NEMVE</name>
<dbReference type="InParanoid" id="A7S139"/>
<feature type="non-terminal residue" evidence="2">
    <location>
        <position position="1"/>
    </location>
</feature>